<reference evidence="1 2" key="1">
    <citation type="submission" date="2016-10" db="EMBL/GenBank/DDBJ databases">
        <authorList>
            <person name="de Groot N.N."/>
        </authorList>
    </citation>
    <scope>NUCLEOTIDE SEQUENCE [LARGE SCALE GENOMIC DNA]</scope>
    <source>
        <strain evidence="1 2">IBRC-M 10445</strain>
    </source>
</reference>
<proteinExistence type="predicted"/>
<dbReference type="RefSeq" id="WP_091700410.1">
    <property type="nucleotide sequence ID" value="NZ_BMYN01000016.1"/>
</dbReference>
<accession>A0A1I3PDI7</accession>
<dbReference type="InterPro" id="IPR026350">
    <property type="entry name" value="GxxExxY"/>
</dbReference>
<keyword evidence="2" id="KW-1185">Reference proteome</keyword>
<dbReference type="OrthoDB" id="9806869at2"/>
<evidence type="ECO:0000313" key="2">
    <source>
        <dbReference type="Proteomes" id="UP000199445"/>
    </source>
</evidence>
<evidence type="ECO:0000313" key="1">
    <source>
        <dbReference type="EMBL" id="SFJ19533.1"/>
    </source>
</evidence>
<dbReference type="Proteomes" id="UP000199445">
    <property type="component" value="Unassembled WGS sequence"/>
</dbReference>
<name>A0A1I3PDI7_9GAMM</name>
<protein>
    <submittedName>
        <fullName evidence="1">GxxExxY protein</fullName>
    </submittedName>
</protein>
<organism evidence="1 2">
    <name type="scientific">Marinobacter persicus</name>
    <dbReference type="NCBI Taxonomy" id="930118"/>
    <lineage>
        <taxon>Bacteria</taxon>
        <taxon>Pseudomonadati</taxon>
        <taxon>Pseudomonadota</taxon>
        <taxon>Gammaproteobacteria</taxon>
        <taxon>Pseudomonadales</taxon>
        <taxon>Marinobacteraceae</taxon>
        <taxon>Marinobacter</taxon>
    </lineage>
</organism>
<dbReference type="Pfam" id="PF13366">
    <property type="entry name" value="PDDEXK_3"/>
    <property type="match status" value="1"/>
</dbReference>
<sequence>MLKEKELCYRITGCVYEVYRHLGAGFLESVYQKALVRELQLAGLSVQCEVPVVIHYKGESIAEHRLDLLVEDAVIIELKAQQKMPLAAEAQLINYLKATGKELGLLVNFSFPKAVVKRVVL</sequence>
<dbReference type="AlphaFoldDB" id="A0A1I3PDI7"/>
<dbReference type="EMBL" id="FOSC01000001">
    <property type="protein sequence ID" value="SFJ19533.1"/>
    <property type="molecule type" value="Genomic_DNA"/>
</dbReference>
<gene>
    <name evidence="1" type="ORF">SAMN05216429_101159</name>
</gene>
<dbReference type="NCBIfam" id="TIGR04256">
    <property type="entry name" value="GxxExxY"/>
    <property type="match status" value="1"/>
</dbReference>